<evidence type="ECO:0000313" key="5">
    <source>
        <dbReference type="Proteomes" id="UP001175271"/>
    </source>
</evidence>
<protein>
    <recommendedName>
        <fullName evidence="3">TIL domain-containing protein</fullName>
    </recommendedName>
</protein>
<feature type="chain" id="PRO_5041221196" description="TIL domain-containing protein" evidence="2">
    <location>
        <begin position="20"/>
        <end position="102"/>
    </location>
</feature>
<reference evidence="4" key="1">
    <citation type="submission" date="2023-06" db="EMBL/GenBank/DDBJ databases">
        <title>Genomic analysis of the entomopathogenic nematode Steinernema hermaphroditum.</title>
        <authorList>
            <person name="Schwarz E.M."/>
            <person name="Heppert J.K."/>
            <person name="Baniya A."/>
            <person name="Schwartz H.T."/>
            <person name="Tan C.-H."/>
            <person name="Antoshechkin I."/>
            <person name="Sternberg P.W."/>
            <person name="Goodrich-Blair H."/>
            <person name="Dillman A.R."/>
        </authorList>
    </citation>
    <scope>NUCLEOTIDE SEQUENCE</scope>
    <source>
        <strain evidence="4">PS9179</strain>
        <tissue evidence="4">Whole animal</tissue>
    </source>
</reference>
<feature type="domain" description="TIL" evidence="3">
    <location>
        <begin position="22"/>
        <end position="75"/>
    </location>
</feature>
<proteinExistence type="predicted"/>
<dbReference type="InterPro" id="IPR036084">
    <property type="entry name" value="Ser_inhib-like_sf"/>
</dbReference>
<keyword evidence="1" id="KW-0722">Serine protease inhibitor</keyword>
<sequence length="102" mass="11222">MFPFCLTVCLLLLIADVSSLGCGTNETFSTCHSACPQTCDPDSWTATCPFACRKGCGCPYEFVMHEGGCMHVRDCPDIVVVPSETHNEIRATRTKIGIFNRR</sequence>
<evidence type="ECO:0000256" key="2">
    <source>
        <dbReference type="SAM" id="SignalP"/>
    </source>
</evidence>
<name>A0AA39LXA7_9BILA</name>
<dbReference type="SUPFAM" id="SSF57567">
    <property type="entry name" value="Serine protease inhibitors"/>
    <property type="match status" value="1"/>
</dbReference>
<dbReference type="AlphaFoldDB" id="A0AA39LXA7"/>
<comment type="caution">
    <text evidence="4">The sequence shown here is derived from an EMBL/GenBank/DDBJ whole genome shotgun (WGS) entry which is preliminary data.</text>
</comment>
<dbReference type="Gene3D" id="2.10.25.10">
    <property type="entry name" value="Laminin"/>
    <property type="match status" value="1"/>
</dbReference>
<dbReference type="Pfam" id="PF01826">
    <property type="entry name" value="TIL"/>
    <property type="match status" value="1"/>
</dbReference>
<dbReference type="InterPro" id="IPR002919">
    <property type="entry name" value="TIL_dom"/>
</dbReference>
<dbReference type="Proteomes" id="UP001175271">
    <property type="component" value="Unassembled WGS sequence"/>
</dbReference>
<gene>
    <name evidence="4" type="ORF">QR680_006373</name>
</gene>
<dbReference type="EMBL" id="JAUCMV010000003">
    <property type="protein sequence ID" value="KAK0412729.1"/>
    <property type="molecule type" value="Genomic_DNA"/>
</dbReference>
<organism evidence="4 5">
    <name type="scientific">Steinernema hermaphroditum</name>
    <dbReference type="NCBI Taxonomy" id="289476"/>
    <lineage>
        <taxon>Eukaryota</taxon>
        <taxon>Metazoa</taxon>
        <taxon>Ecdysozoa</taxon>
        <taxon>Nematoda</taxon>
        <taxon>Chromadorea</taxon>
        <taxon>Rhabditida</taxon>
        <taxon>Tylenchina</taxon>
        <taxon>Panagrolaimomorpha</taxon>
        <taxon>Strongyloidoidea</taxon>
        <taxon>Steinernematidae</taxon>
        <taxon>Steinernema</taxon>
    </lineage>
</organism>
<dbReference type="CDD" id="cd19941">
    <property type="entry name" value="TIL"/>
    <property type="match status" value="1"/>
</dbReference>
<keyword evidence="2" id="KW-0732">Signal</keyword>
<dbReference type="GO" id="GO:0004867">
    <property type="term" value="F:serine-type endopeptidase inhibitor activity"/>
    <property type="evidence" value="ECO:0007669"/>
    <property type="project" value="UniProtKB-KW"/>
</dbReference>
<evidence type="ECO:0000256" key="1">
    <source>
        <dbReference type="ARBA" id="ARBA00022900"/>
    </source>
</evidence>
<accession>A0AA39LXA7</accession>
<feature type="signal peptide" evidence="2">
    <location>
        <begin position="1"/>
        <end position="19"/>
    </location>
</feature>
<evidence type="ECO:0000313" key="4">
    <source>
        <dbReference type="EMBL" id="KAK0412729.1"/>
    </source>
</evidence>
<evidence type="ECO:0000259" key="3">
    <source>
        <dbReference type="Pfam" id="PF01826"/>
    </source>
</evidence>
<keyword evidence="1" id="KW-0646">Protease inhibitor</keyword>
<keyword evidence="5" id="KW-1185">Reference proteome</keyword>